<dbReference type="InParanoid" id="A0A4S2MR46"/>
<sequence>MTELTATVLPYSHHTQLPTGTTIAARSRNLDSARDGTIPIFILLHGYPQTSHQFRYLISLLPSHFPLYIPDLVGYGNSTLPASLDTSSFTKRAVGTALLSSLSHLLSLPTDKKLPIVLIGHDRGARIAHRLAVDNNHANFSIVGTVLLDIVPTIVQFDSLKDPKVAAGTFHWPFLAAGNGLPEAMISAYGGGKFCRDLVTKWGGSVGGDPVRWGRVLEGMRVYEEAFERESVIKASCEDYRAAAIFDGDEQVEDQRVGRKLKGPVLVLFSEKYLGSRYDVGEVWREWVDPKEGRLLARAIGHGVGHFVTEEAPAEIAEVVREWVEKELKGVVQWTK</sequence>
<evidence type="ECO:0000256" key="1">
    <source>
        <dbReference type="ARBA" id="ARBA00022801"/>
    </source>
</evidence>
<gene>
    <name evidence="4" type="ORF">EX30DRAFT_398019</name>
</gene>
<dbReference type="EMBL" id="ML220145">
    <property type="protein sequence ID" value="TGZ78099.1"/>
    <property type="molecule type" value="Genomic_DNA"/>
</dbReference>
<evidence type="ECO:0000313" key="5">
    <source>
        <dbReference type="Proteomes" id="UP000298138"/>
    </source>
</evidence>
<proteinExistence type="inferred from homology"/>
<dbReference type="InterPro" id="IPR000073">
    <property type="entry name" value="AB_hydrolase_1"/>
</dbReference>
<name>A0A4S2MR46_9PEZI</name>
<keyword evidence="5" id="KW-1185">Reference proteome</keyword>
<dbReference type="PANTHER" id="PTHR43329">
    <property type="entry name" value="EPOXIDE HYDROLASE"/>
    <property type="match status" value="1"/>
</dbReference>
<keyword evidence="1 4" id="KW-0378">Hydrolase</keyword>
<dbReference type="PRINTS" id="PR00412">
    <property type="entry name" value="EPOXHYDRLASE"/>
</dbReference>
<organism evidence="4 5">
    <name type="scientific">Ascodesmis nigricans</name>
    <dbReference type="NCBI Taxonomy" id="341454"/>
    <lineage>
        <taxon>Eukaryota</taxon>
        <taxon>Fungi</taxon>
        <taxon>Dikarya</taxon>
        <taxon>Ascomycota</taxon>
        <taxon>Pezizomycotina</taxon>
        <taxon>Pezizomycetes</taxon>
        <taxon>Pezizales</taxon>
        <taxon>Ascodesmidaceae</taxon>
        <taxon>Ascodesmis</taxon>
    </lineage>
</organism>
<evidence type="ECO:0000259" key="3">
    <source>
        <dbReference type="Pfam" id="PF12697"/>
    </source>
</evidence>
<dbReference type="InterPro" id="IPR029058">
    <property type="entry name" value="AB_hydrolase_fold"/>
</dbReference>
<dbReference type="GO" id="GO:0016787">
    <property type="term" value="F:hydrolase activity"/>
    <property type="evidence" value="ECO:0007669"/>
    <property type="project" value="UniProtKB-KW"/>
</dbReference>
<dbReference type="InterPro" id="IPR000639">
    <property type="entry name" value="Epox_hydrolase-like"/>
</dbReference>
<reference evidence="4 5" key="1">
    <citation type="submission" date="2019-04" db="EMBL/GenBank/DDBJ databases">
        <title>Comparative genomics and transcriptomics to analyze fruiting body development in filamentous ascomycetes.</title>
        <authorList>
            <consortium name="DOE Joint Genome Institute"/>
            <person name="Lutkenhaus R."/>
            <person name="Traeger S."/>
            <person name="Breuer J."/>
            <person name="Kuo A."/>
            <person name="Lipzen A."/>
            <person name="Pangilinan J."/>
            <person name="Dilworth D."/>
            <person name="Sandor L."/>
            <person name="Poggeler S."/>
            <person name="Barry K."/>
            <person name="Grigoriev I.V."/>
            <person name="Nowrousian M."/>
        </authorList>
    </citation>
    <scope>NUCLEOTIDE SEQUENCE [LARGE SCALE GENOMIC DNA]</scope>
    <source>
        <strain evidence="4 5">CBS 389.68</strain>
    </source>
</reference>
<dbReference type="Pfam" id="PF12697">
    <property type="entry name" value="Abhydrolase_6"/>
    <property type="match status" value="1"/>
</dbReference>
<dbReference type="Gene3D" id="3.40.50.1820">
    <property type="entry name" value="alpha/beta hydrolase"/>
    <property type="match status" value="1"/>
</dbReference>
<dbReference type="AlphaFoldDB" id="A0A4S2MR46"/>
<dbReference type="OrthoDB" id="284184at2759"/>
<dbReference type="Proteomes" id="UP000298138">
    <property type="component" value="Unassembled WGS sequence"/>
</dbReference>
<feature type="domain" description="AB hydrolase-1" evidence="3">
    <location>
        <begin position="42"/>
        <end position="319"/>
    </location>
</feature>
<comment type="similarity">
    <text evidence="2">Belongs to the AB hydrolase superfamily. Epoxide hydrolase family.</text>
</comment>
<dbReference type="SUPFAM" id="SSF53474">
    <property type="entry name" value="alpha/beta-Hydrolases"/>
    <property type="match status" value="1"/>
</dbReference>
<accession>A0A4S2MR46</accession>
<dbReference type="STRING" id="341454.A0A4S2MR46"/>
<evidence type="ECO:0000256" key="2">
    <source>
        <dbReference type="ARBA" id="ARBA00038334"/>
    </source>
</evidence>
<protein>
    <submittedName>
        <fullName evidence="4">Alpha/beta-hydrolase</fullName>
    </submittedName>
</protein>
<evidence type="ECO:0000313" key="4">
    <source>
        <dbReference type="EMBL" id="TGZ78099.1"/>
    </source>
</evidence>